<dbReference type="PANTHER" id="PTHR23305">
    <property type="entry name" value="OBG GTPASE FAMILY"/>
    <property type="match status" value="1"/>
</dbReference>
<dbReference type="GO" id="GO:0043023">
    <property type="term" value="F:ribosomal large subunit binding"/>
    <property type="evidence" value="ECO:0007669"/>
    <property type="project" value="UniProtKB-UniRule"/>
</dbReference>
<dbReference type="Proteomes" id="UP000031307">
    <property type="component" value="Unassembled WGS sequence"/>
</dbReference>
<dbReference type="InterPro" id="IPR023192">
    <property type="entry name" value="TGS-like_dom_sf"/>
</dbReference>
<dbReference type="EMBL" id="JSAM01000015">
    <property type="protein sequence ID" value="KIA78559.1"/>
    <property type="molecule type" value="Genomic_DNA"/>
</dbReference>
<dbReference type="GO" id="GO:0046872">
    <property type="term" value="F:metal ion binding"/>
    <property type="evidence" value="ECO:0007669"/>
    <property type="project" value="UniProtKB-KW"/>
</dbReference>
<dbReference type="InterPro" id="IPR012676">
    <property type="entry name" value="TGS-like"/>
</dbReference>
<dbReference type="Gene3D" id="3.10.20.30">
    <property type="match status" value="1"/>
</dbReference>
<sequence length="364" mass="39603">MANLSCGIVGLPNVGKSTLFNALTANKAAASNYPFCTIDPNIGIVEVQDPRLNVLSGLSHSKKIIPASMQFVDIAGLVAGASKGEGLGNKFLANIRETDAIVHVVRCFESSDIVHVSGSVDPIRDIEVINLELSLADLQMVENVLGKVEKQAKSNKDYVPVLACLNRAKEHLDQGKPIRTLELNSEEVELLKPYPFLTAKKVLYAANIAESDLDTMTNEFVERVKKYVEAEGNRVITICANLEEEIAQLPASEQAEFLESLGLKQSGLQRLIKESFSMLGLITFLTTGDIETRAWPIVKGTMAPEAAGKIHSDLQKGFIRAEVVAYDDMVNYKGRAGAREAGKVRAEGKDYTVADGDVIIFMHN</sequence>
<dbReference type="GO" id="GO:0016887">
    <property type="term" value="F:ATP hydrolysis activity"/>
    <property type="evidence" value="ECO:0007669"/>
    <property type="project" value="UniProtKB-UniRule"/>
</dbReference>
<dbReference type="RefSeq" id="WP_039376399.1">
    <property type="nucleotide sequence ID" value="NZ_JSAM01000015.1"/>
</dbReference>
<keyword evidence="1" id="KW-0479">Metal-binding</keyword>
<dbReference type="InterPro" id="IPR004396">
    <property type="entry name" value="ATPase_YchF/OLA1"/>
</dbReference>
<dbReference type="GO" id="GO:0005525">
    <property type="term" value="F:GTP binding"/>
    <property type="evidence" value="ECO:0007669"/>
    <property type="project" value="InterPro"/>
</dbReference>
<dbReference type="HAMAP" id="MF_00944">
    <property type="entry name" value="YchF_OLA1_ATPase"/>
    <property type="match status" value="1"/>
</dbReference>
<dbReference type="FunFam" id="3.10.20.30:FF:000001">
    <property type="entry name" value="Ribosome-binding ATPase YchF"/>
    <property type="match status" value="1"/>
</dbReference>
<dbReference type="AlphaFoldDB" id="A0A0C1EQZ8"/>
<dbReference type="GO" id="GO:0005737">
    <property type="term" value="C:cytoplasm"/>
    <property type="evidence" value="ECO:0007669"/>
    <property type="project" value="TreeGrafter"/>
</dbReference>
<keyword evidence="3 5" id="KW-0067">ATP-binding</keyword>
<dbReference type="Gene3D" id="3.40.50.300">
    <property type="entry name" value="P-loop containing nucleotide triphosphate hydrolases"/>
    <property type="match status" value="1"/>
</dbReference>
<dbReference type="InterPro" id="IPR031167">
    <property type="entry name" value="G_OBG"/>
</dbReference>
<keyword evidence="2 5" id="KW-0547">Nucleotide-binding</keyword>
<dbReference type="SUPFAM" id="SSF52540">
    <property type="entry name" value="P-loop containing nucleoside triphosphate hydrolases"/>
    <property type="match status" value="1"/>
</dbReference>
<evidence type="ECO:0000256" key="5">
    <source>
        <dbReference type="HAMAP-Rule" id="MF_00944"/>
    </source>
</evidence>
<evidence type="ECO:0000256" key="2">
    <source>
        <dbReference type="ARBA" id="ARBA00022741"/>
    </source>
</evidence>
<dbReference type="PANTHER" id="PTHR23305:SF18">
    <property type="entry name" value="OBG-TYPE G DOMAIN-CONTAINING PROTEIN"/>
    <property type="match status" value="1"/>
</dbReference>
<gene>
    <name evidence="7" type="primary">engD</name>
    <name evidence="5" type="synonym">ychF</name>
    <name evidence="7" type="ORF">DB43_DU00260</name>
</gene>
<dbReference type="NCBIfam" id="TIGR00092">
    <property type="entry name" value="redox-regulated ATPase YchF"/>
    <property type="match status" value="1"/>
</dbReference>
<dbReference type="SUPFAM" id="SSF81271">
    <property type="entry name" value="TGS-like"/>
    <property type="match status" value="1"/>
</dbReference>
<dbReference type="Pfam" id="PF01926">
    <property type="entry name" value="MMR_HSR1"/>
    <property type="match status" value="1"/>
</dbReference>
<evidence type="ECO:0000259" key="6">
    <source>
        <dbReference type="PROSITE" id="PS51710"/>
    </source>
</evidence>
<keyword evidence="4" id="KW-0460">Magnesium</keyword>
<dbReference type="PRINTS" id="PR00326">
    <property type="entry name" value="GTP1OBG"/>
</dbReference>
<evidence type="ECO:0000313" key="8">
    <source>
        <dbReference type="Proteomes" id="UP000031307"/>
    </source>
</evidence>
<evidence type="ECO:0000256" key="4">
    <source>
        <dbReference type="ARBA" id="ARBA00022842"/>
    </source>
</evidence>
<evidence type="ECO:0000313" key="7">
    <source>
        <dbReference type="EMBL" id="KIA78559.1"/>
    </source>
</evidence>
<dbReference type="InterPro" id="IPR027417">
    <property type="entry name" value="P-loop_NTPase"/>
</dbReference>
<feature type="binding site" evidence="5">
    <location>
        <begin position="13"/>
        <end position="18"/>
    </location>
    <ligand>
        <name>ATP</name>
        <dbReference type="ChEBI" id="CHEBI:30616"/>
    </ligand>
</feature>
<reference evidence="7 8" key="1">
    <citation type="journal article" date="2014" name="Mol. Biol. Evol.">
        <title>Massive expansion of Ubiquitination-related gene families within the Chlamydiae.</title>
        <authorList>
            <person name="Domman D."/>
            <person name="Collingro A."/>
            <person name="Lagkouvardos I."/>
            <person name="Gehre L."/>
            <person name="Weinmaier T."/>
            <person name="Rattei T."/>
            <person name="Subtil A."/>
            <person name="Horn M."/>
        </authorList>
    </citation>
    <scope>NUCLEOTIDE SEQUENCE [LARGE SCALE GENOMIC DNA]</scope>
    <source>
        <strain evidence="7 8">OEW1</strain>
    </source>
</reference>
<comment type="similarity">
    <text evidence="5">Belongs to the TRAFAC class OBG-HflX-like GTPase superfamily. OBG GTPase family. YchF/OLA1 subfamily.</text>
</comment>
<dbReference type="InterPro" id="IPR006073">
    <property type="entry name" value="GTP-bd"/>
</dbReference>
<feature type="domain" description="OBG-type G" evidence="6">
    <location>
        <begin position="4"/>
        <end position="258"/>
    </location>
</feature>
<dbReference type="CDD" id="cd04867">
    <property type="entry name" value="TGS_YchF_OLA1"/>
    <property type="match status" value="1"/>
</dbReference>
<organism evidence="7 8">
    <name type="scientific">Parachlamydia acanthamoebae</name>
    <dbReference type="NCBI Taxonomy" id="83552"/>
    <lineage>
        <taxon>Bacteria</taxon>
        <taxon>Pseudomonadati</taxon>
        <taxon>Chlamydiota</taxon>
        <taxon>Chlamydiia</taxon>
        <taxon>Parachlamydiales</taxon>
        <taxon>Parachlamydiaceae</taxon>
        <taxon>Parachlamydia</taxon>
    </lineage>
</organism>
<dbReference type="InterPro" id="IPR012675">
    <property type="entry name" value="Beta-grasp_dom_sf"/>
</dbReference>
<dbReference type="Gene3D" id="1.10.150.300">
    <property type="entry name" value="TGS-like domain"/>
    <property type="match status" value="1"/>
</dbReference>
<dbReference type="PROSITE" id="PS51710">
    <property type="entry name" value="G_OBG"/>
    <property type="match status" value="1"/>
</dbReference>
<dbReference type="CDD" id="cd01900">
    <property type="entry name" value="YchF"/>
    <property type="match status" value="1"/>
</dbReference>
<protein>
    <recommendedName>
        <fullName evidence="5">Ribosome-binding ATPase YchF</fullName>
    </recommendedName>
</protein>
<comment type="caution">
    <text evidence="7">The sequence shown here is derived from an EMBL/GenBank/DDBJ whole genome shotgun (WGS) entry which is preliminary data.</text>
</comment>
<dbReference type="PIRSF" id="PIRSF006641">
    <property type="entry name" value="CHP00092"/>
    <property type="match status" value="1"/>
</dbReference>
<name>A0A0C1EQZ8_9BACT</name>
<comment type="function">
    <text evidence="5">ATPase that binds to both the 70S ribosome and the 50S ribosomal subunit in a nucleotide-independent manner.</text>
</comment>
<evidence type="ECO:0000256" key="1">
    <source>
        <dbReference type="ARBA" id="ARBA00022723"/>
    </source>
</evidence>
<dbReference type="Pfam" id="PF06071">
    <property type="entry name" value="YchF-GTPase_C"/>
    <property type="match status" value="1"/>
</dbReference>
<dbReference type="InterPro" id="IPR041706">
    <property type="entry name" value="YchF_N"/>
</dbReference>
<dbReference type="FunFam" id="1.10.150.300:FF:000001">
    <property type="entry name" value="Ribosome-binding ATPase YchF"/>
    <property type="match status" value="1"/>
</dbReference>
<evidence type="ECO:0000256" key="3">
    <source>
        <dbReference type="ARBA" id="ARBA00022840"/>
    </source>
</evidence>
<dbReference type="PATRIC" id="fig|83552.4.peg.250"/>
<dbReference type="GO" id="GO:0005524">
    <property type="term" value="F:ATP binding"/>
    <property type="evidence" value="ECO:0007669"/>
    <property type="project" value="UniProtKB-UniRule"/>
</dbReference>
<proteinExistence type="inferred from homology"/>
<accession>A0A0C1EQZ8</accession>
<dbReference type="InterPro" id="IPR013029">
    <property type="entry name" value="YchF_C"/>
</dbReference>